<name>A0A546XYS6_AGRTU</name>
<feature type="compositionally biased region" description="Basic and acidic residues" evidence="1">
    <location>
        <begin position="73"/>
        <end position="86"/>
    </location>
</feature>
<evidence type="ECO:0008006" key="4">
    <source>
        <dbReference type="Google" id="ProtNLM"/>
    </source>
</evidence>
<protein>
    <recommendedName>
        <fullName evidence="4">HNH endonuclease</fullName>
    </recommendedName>
</protein>
<dbReference type="InterPro" id="IPR003615">
    <property type="entry name" value="HNH_nuc"/>
</dbReference>
<accession>A0A546XYS6</accession>
<comment type="caution">
    <text evidence="2">The sequence shown here is derived from an EMBL/GenBank/DDBJ whole genome shotgun (WGS) entry which is preliminary data.</text>
</comment>
<feature type="region of interest" description="Disordered" evidence="1">
    <location>
        <begin position="73"/>
        <end position="118"/>
    </location>
</feature>
<gene>
    <name evidence="2" type="ORF">EXN61_11470</name>
</gene>
<evidence type="ECO:0000256" key="1">
    <source>
        <dbReference type="SAM" id="MobiDB-lite"/>
    </source>
</evidence>
<sequence>MSRREFTPTQRREIVTRSKNADGFICCEGCGQVLGAKPYEIDHIIPEGLRPEVDKQRKITIVEGQLLGKDCCHRGENGKTKKDQKQIAKSNRQFDSSQGLKRPKQKIPTNNSLRTRQPKKAVVYRPVTFYREDTP</sequence>
<dbReference type="Proteomes" id="UP000317023">
    <property type="component" value="Unassembled WGS sequence"/>
</dbReference>
<dbReference type="EMBL" id="SGOE01000003">
    <property type="protein sequence ID" value="TRB05846.1"/>
    <property type="molecule type" value="Genomic_DNA"/>
</dbReference>
<reference evidence="2 3" key="1">
    <citation type="journal article" date="2019" name="Appl. Microbiol. Biotechnol.">
        <title>Differential efficiency of wild type rhizogenic strains for rol gene transformation of plants.</title>
        <authorList>
            <person name="Desmet S."/>
            <person name="De Keyser E."/>
            <person name="Van Vaerenbergh J."/>
            <person name="Baeyen S."/>
            <person name="Van Huylenbroeck J."/>
            <person name="Geelen D."/>
            <person name="Dhooghe E."/>
        </authorList>
    </citation>
    <scope>NUCLEOTIDE SEQUENCE [LARGE SCALE GENOMIC DNA]</scope>
    <source>
        <strain evidence="2 3">MAFF210266</strain>
    </source>
</reference>
<organism evidence="2 3">
    <name type="scientific">Agrobacterium tumefaciens</name>
    <dbReference type="NCBI Taxonomy" id="358"/>
    <lineage>
        <taxon>Bacteria</taxon>
        <taxon>Pseudomonadati</taxon>
        <taxon>Pseudomonadota</taxon>
        <taxon>Alphaproteobacteria</taxon>
        <taxon>Hyphomicrobiales</taxon>
        <taxon>Rhizobiaceae</taxon>
        <taxon>Rhizobium/Agrobacterium group</taxon>
        <taxon>Agrobacterium</taxon>
        <taxon>Agrobacterium tumefaciens complex</taxon>
    </lineage>
</organism>
<dbReference type="RefSeq" id="WP_037095123.1">
    <property type="nucleotide sequence ID" value="NZ_SGOE01000003.1"/>
</dbReference>
<evidence type="ECO:0000313" key="3">
    <source>
        <dbReference type="Proteomes" id="UP000317023"/>
    </source>
</evidence>
<feature type="compositionally biased region" description="Polar residues" evidence="1">
    <location>
        <begin position="87"/>
        <end position="99"/>
    </location>
</feature>
<evidence type="ECO:0000313" key="2">
    <source>
        <dbReference type="EMBL" id="TRB05846.1"/>
    </source>
</evidence>
<dbReference type="AlphaFoldDB" id="A0A546XYS6"/>
<proteinExistence type="predicted"/>
<dbReference type="CDD" id="cd00085">
    <property type="entry name" value="HNHc"/>
    <property type="match status" value="1"/>
</dbReference>